<evidence type="ECO:0000256" key="1">
    <source>
        <dbReference type="SAM" id="Phobius"/>
    </source>
</evidence>
<proteinExistence type="predicted"/>
<evidence type="ECO:0000313" key="3">
    <source>
        <dbReference type="EMBL" id="MCF2528120.1"/>
    </source>
</evidence>
<keyword evidence="1" id="KW-0472">Membrane</keyword>
<dbReference type="AlphaFoldDB" id="A0AA41U084"/>
<comment type="caution">
    <text evidence="3">The sequence shown here is derived from an EMBL/GenBank/DDBJ whole genome shotgun (WGS) entry which is preliminary data.</text>
</comment>
<sequence length="419" mass="43860">MVPLTATGLRVAAVSVLLLGAAWPLGYPEAAILGGTGLIAVALSVLRVLPARRVSAERTVVPARVARGEAAEAVVTATGRGRRGVRGVDMEDLCGGIVVAVRTGALRPGETSTAAYPLPTHRRGRLAVGPLRTVRTDLFGLARRARRCAADTSVLVRPRVHPLPLLASGRAHHIEGPSSANADGGSQAFHTLRSYVTGDDLRRVHWRSSARTGELMVRHMVDVSMPHTTVVLDTRRSAYATEGEVGPPAGRLRDDEADPLGDADDAFELAVEAAASVARTALLTRFPLRLLTAAGTVLADSRRGVVPDELLDLLALVAFSDEASLAGAFDELDRTRAGGTLVVITGSGDLTGLEALARPAARFERIVLVRTGPQPGRGTDAPANAAEGHRPAGLSAAIPCLYVDSPQALVAAWQREAAR</sequence>
<dbReference type="Pfam" id="PF01882">
    <property type="entry name" value="DUF58"/>
    <property type="match status" value="1"/>
</dbReference>
<keyword evidence="1" id="KW-0812">Transmembrane</keyword>
<feature type="transmembrane region" description="Helical" evidence="1">
    <location>
        <begin position="7"/>
        <end position="25"/>
    </location>
</feature>
<name>A0AA41U084_9ACTN</name>
<keyword evidence="1" id="KW-1133">Transmembrane helix</keyword>
<protein>
    <submittedName>
        <fullName evidence="3">DUF58 domain-containing protein</fullName>
    </submittedName>
</protein>
<dbReference type="PANTHER" id="PTHR34351:SF1">
    <property type="entry name" value="SLR1927 PROTEIN"/>
    <property type="match status" value="1"/>
</dbReference>
<keyword evidence="4" id="KW-1185">Reference proteome</keyword>
<accession>A0AA41U084</accession>
<feature type="transmembrane region" description="Helical" evidence="1">
    <location>
        <begin position="31"/>
        <end position="49"/>
    </location>
</feature>
<reference evidence="3" key="1">
    <citation type="submission" date="2022-01" db="EMBL/GenBank/DDBJ databases">
        <title>Genome-Based Taxonomic Classification of the Phylum Actinobacteria.</title>
        <authorList>
            <person name="Gao Y."/>
        </authorList>
    </citation>
    <scope>NUCLEOTIDE SEQUENCE</scope>
    <source>
        <strain evidence="3">KLBMP 8922</strain>
    </source>
</reference>
<evidence type="ECO:0000259" key="2">
    <source>
        <dbReference type="Pfam" id="PF01882"/>
    </source>
</evidence>
<evidence type="ECO:0000313" key="4">
    <source>
        <dbReference type="Proteomes" id="UP001165378"/>
    </source>
</evidence>
<dbReference type="InterPro" id="IPR002881">
    <property type="entry name" value="DUF58"/>
</dbReference>
<gene>
    <name evidence="3" type="ORF">LZ495_12925</name>
</gene>
<organism evidence="3 4">
    <name type="scientific">Yinghuangia soli</name>
    <dbReference type="NCBI Taxonomy" id="2908204"/>
    <lineage>
        <taxon>Bacteria</taxon>
        <taxon>Bacillati</taxon>
        <taxon>Actinomycetota</taxon>
        <taxon>Actinomycetes</taxon>
        <taxon>Kitasatosporales</taxon>
        <taxon>Streptomycetaceae</taxon>
        <taxon>Yinghuangia</taxon>
    </lineage>
</organism>
<dbReference type="Proteomes" id="UP001165378">
    <property type="component" value="Unassembled WGS sequence"/>
</dbReference>
<dbReference type="PANTHER" id="PTHR34351">
    <property type="entry name" value="SLR1927 PROTEIN-RELATED"/>
    <property type="match status" value="1"/>
</dbReference>
<feature type="domain" description="DUF58" evidence="2">
    <location>
        <begin position="192"/>
        <end position="237"/>
    </location>
</feature>
<dbReference type="EMBL" id="JAKFHA010000005">
    <property type="protein sequence ID" value="MCF2528120.1"/>
    <property type="molecule type" value="Genomic_DNA"/>
</dbReference>